<feature type="domain" description="Fatty acid hydroxylase" evidence="8">
    <location>
        <begin position="79"/>
        <end position="212"/>
    </location>
</feature>
<proteinExistence type="predicted"/>
<evidence type="ECO:0000256" key="1">
    <source>
        <dbReference type="ARBA" id="ARBA00004127"/>
    </source>
</evidence>
<keyword evidence="5" id="KW-0443">Lipid metabolism</keyword>
<dbReference type="PANTHER" id="PTHR21624">
    <property type="entry name" value="STEROL DESATURASE-RELATED PROTEIN"/>
    <property type="match status" value="1"/>
</dbReference>
<comment type="caution">
    <text evidence="9">The sequence shown here is derived from an EMBL/GenBank/DDBJ whole genome shotgun (WGS) entry which is preliminary data.</text>
</comment>
<evidence type="ECO:0000313" key="9">
    <source>
        <dbReference type="EMBL" id="GHE76838.1"/>
    </source>
</evidence>
<evidence type="ECO:0000256" key="2">
    <source>
        <dbReference type="ARBA" id="ARBA00022692"/>
    </source>
</evidence>
<keyword evidence="4" id="KW-0560">Oxidoreductase</keyword>
<evidence type="ECO:0000313" key="10">
    <source>
        <dbReference type="Proteomes" id="UP000626370"/>
    </source>
</evidence>
<dbReference type="Pfam" id="PF04116">
    <property type="entry name" value="FA_hydroxylase"/>
    <property type="match status" value="1"/>
</dbReference>
<dbReference type="EMBL" id="BNAH01000001">
    <property type="protein sequence ID" value="GHE76838.1"/>
    <property type="molecule type" value="Genomic_DNA"/>
</dbReference>
<feature type="transmembrane region" description="Helical" evidence="7">
    <location>
        <begin position="35"/>
        <end position="61"/>
    </location>
</feature>
<evidence type="ECO:0000259" key="8">
    <source>
        <dbReference type="Pfam" id="PF04116"/>
    </source>
</evidence>
<gene>
    <name evidence="9" type="ORF">GCM10011501_00220</name>
</gene>
<evidence type="ECO:0000256" key="6">
    <source>
        <dbReference type="ARBA" id="ARBA00023136"/>
    </source>
</evidence>
<sequence length="270" mass="31448">MNAEYILLLLSPLFLIAIVFELFRKKESYSVKEFFLNVALALSHQASDIIAILILMPLFLWLHLNFALFTFELNIFTVIGAFILQDFLYYWFHRASHQCNWLWVAHIVHHSSNNMNFSTAMRQSLFYPIVGMWVFWLPLILLGYPPELVLTIVAVNLAFQFFVHTETGPEFKLLGKVFNTPQHHCLHHASNPQYIDKNYAGVLIIWDKLFGTFVCSNGEAPRYGVVGYQYKVSFFDVVFTPWRILFRNIKQQDSALAAIKLMFGKPTRLK</sequence>
<evidence type="ECO:0000256" key="7">
    <source>
        <dbReference type="SAM" id="Phobius"/>
    </source>
</evidence>
<comment type="subcellular location">
    <subcellularLocation>
        <location evidence="1">Endomembrane system</location>
        <topology evidence="1">Multi-pass membrane protein</topology>
    </subcellularLocation>
</comment>
<evidence type="ECO:0000256" key="5">
    <source>
        <dbReference type="ARBA" id="ARBA00023098"/>
    </source>
</evidence>
<evidence type="ECO:0000256" key="4">
    <source>
        <dbReference type="ARBA" id="ARBA00023002"/>
    </source>
</evidence>
<dbReference type="RefSeq" id="WP_189376064.1">
    <property type="nucleotide sequence ID" value="NZ_BNAH01000001.1"/>
</dbReference>
<organism evidence="9 10">
    <name type="scientific">Thalassotalea profundi</name>
    <dbReference type="NCBI Taxonomy" id="2036687"/>
    <lineage>
        <taxon>Bacteria</taxon>
        <taxon>Pseudomonadati</taxon>
        <taxon>Pseudomonadota</taxon>
        <taxon>Gammaproteobacteria</taxon>
        <taxon>Alteromonadales</taxon>
        <taxon>Colwelliaceae</taxon>
        <taxon>Thalassotalea</taxon>
    </lineage>
</organism>
<feature type="transmembrane region" description="Helical" evidence="7">
    <location>
        <begin position="73"/>
        <end position="92"/>
    </location>
</feature>
<keyword evidence="3 7" id="KW-1133">Transmembrane helix</keyword>
<dbReference type="InterPro" id="IPR006694">
    <property type="entry name" value="Fatty_acid_hydroxylase"/>
</dbReference>
<feature type="transmembrane region" description="Helical" evidence="7">
    <location>
        <begin position="6"/>
        <end position="23"/>
    </location>
</feature>
<name>A0ABQ3IE19_9GAMM</name>
<dbReference type="Proteomes" id="UP000626370">
    <property type="component" value="Unassembled WGS sequence"/>
</dbReference>
<keyword evidence="10" id="KW-1185">Reference proteome</keyword>
<protein>
    <submittedName>
        <fullName evidence="9">Sterol desaturase</fullName>
    </submittedName>
</protein>
<keyword evidence="2 7" id="KW-0812">Transmembrane</keyword>
<dbReference type="PANTHER" id="PTHR21624:SF1">
    <property type="entry name" value="ALKYLGLYCEROL MONOOXYGENASE"/>
    <property type="match status" value="1"/>
</dbReference>
<keyword evidence="6 7" id="KW-0472">Membrane</keyword>
<accession>A0ABQ3IE19</accession>
<feature type="transmembrane region" description="Helical" evidence="7">
    <location>
        <begin position="125"/>
        <end position="142"/>
    </location>
</feature>
<evidence type="ECO:0000256" key="3">
    <source>
        <dbReference type="ARBA" id="ARBA00022989"/>
    </source>
</evidence>
<reference evidence="10" key="1">
    <citation type="journal article" date="2019" name="Int. J. Syst. Evol. Microbiol.">
        <title>The Global Catalogue of Microorganisms (GCM) 10K type strain sequencing project: providing services to taxonomists for standard genome sequencing and annotation.</title>
        <authorList>
            <consortium name="The Broad Institute Genomics Platform"/>
            <consortium name="The Broad Institute Genome Sequencing Center for Infectious Disease"/>
            <person name="Wu L."/>
            <person name="Ma J."/>
        </authorList>
    </citation>
    <scope>NUCLEOTIDE SEQUENCE [LARGE SCALE GENOMIC DNA]</scope>
    <source>
        <strain evidence="10">CGMCC 1.15922</strain>
    </source>
</reference>
<dbReference type="InterPro" id="IPR051689">
    <property type="entry name" value="Sterol_desaturase/TMEM195"/>
</dbReference>